<organism evidence="1">
    <name type="scientific">Guillardia theta</name>
    <name type="common">Cryptophyte</name>
    <name type="synonym">Cryptomonas phi</name>
    <dbReference type="NCBI Taxonomy" id="55529"/>
    <lineage>
        <taxon>Eukaryota</taxon>
        <taxon>Cryptophyceae</taxon>
        <taxon>Pyrenomonadales</taxon>
        <taxon>Geminigeraceae</taxon>
        <taxon>Guillardia</taxon>
    </lineage>
</organism>
<name>A0A7S4M048_GUITH</name>
<dbReference type="EMBL" id="HBKN01002376">
    <property type="protein sequence ID" value="CAE2192745.1"/>
    <property type="molecule type" value="Transcribed_RNA"/>
</dbReference>
<evidence type="ECO:0000313" key="1">
    <source>
        <dbReference type="EMBL" id="CAE2192745.1"/>
    </source>
</evidence>
<reference evidence="1" key="1">
    <citation type="submission" date="2021-01" db="EMBL/GenBank/DDBJ databases">
        <authorList>
            <person name="Corre E."/>
            <person name="Pelletier E."/>
            <person name="Niang G."/>
            <person name="Scheremetjew M."/>
            <person name="Finn R."/>
            <person name="Kale V."/>
            <person name="Holt S."/>
            <person name="Cochrane G."/>
            <person name="Meng A."/>
            <person name="Brown T."/>
            <person name="Cohen L."/>
        </authorList>
    </citation>
    <scope>NUCLEOTIDE SEQUENCE</scope>
    <source>
        <strain evidence="1">CCMP 2712</strain>
    </source>
</reference>
<sequence>MGSTKITDCQCGTGSYLLPDDGYCMPCYSASPLLCPAGLHSFEGVTDLELCLCPVGYYKDVYLWACNDQEQPWRRLRSLSYSEAYALDKACNRCPAFTASAAGS</sequence>
<proteinExistence type="predicted"/>
<dbReference type="SUPFAM" id="SSF57184">
    <property type="entry name" value="Growth factor receptor domain"/>
    <property type="match status" value="1"/>
</dbReference>
<protein>
    <submittedName>
        <fullName evidence="1">Uncharacterized protein</fullName>
    </submittedName>
</protein>
<gene>
    <name evidence="1" type="ORF">GTHE00462_LOCUS2056</name>
</gene>
<dbReference type="InterPro" id="IPR009030">
    <property type="entry name" value="Growth_fac_rcpt_cys_sf"/>
</dbReference>
<accession>A0A7S4M048</accession>
<dbReference type="AlphaFoldDB" id="A0A7S4M048"/>